<keyword evidence="1" id="KW-0051">Antiviral defense</keyword>
<protein>
    <recommendedName>
        <fullName evidence="1">pre-crRNA processing endonuclease</fullName>
        <ecNumber evidence="1">3.1.-.-</ecNumber>
    </recommendedName>
</protein>
<evidence type="ECO:0000313" key="2">
    <source>
        <dbReference type="EMBL" id="SHI85264.1"/>
    </source>
</evidence>
<gene>
    <name evidence="2" type="ORF">SAMN05444373_101233</name>
</gene>
<keyword evidence="1" id="KW-0694">RNA-binding</keyword>
<dbReference type="AlphaFoldDB" id="A0A1M6EIE2"/>
<comment type="similarity">
    <text evidence="1">Belongs to the CRISPR-associated protein Cas5 family. Subtype I-C/Dvulg subfamily.</text>
</comment>
<dbReference type="Pfam" id="PF09704">
    <property type="entry name" value="Cas_Cas5d"/>
    <property type="match status" value="1"/>
</dbReference>
<dbReference type="EC" id="3.1.-.-" evidence="1"/>
<dbReference type="GO" id="GO:0043571">
    <property type="term" value="P:maintenance of CRISPR repeat elements"/>
    <property type="evidence" value="ECO:0007669"/>
    <property type="project" value="UniProtKB-UniRule"/>
</dbReference>
<keyword evidence="1" id="KW-0378">Hydrolase</keyword>
<dbReference type="NCBIfam" id="TIGR01876">
    <property type="entry name" value="cas_Cas5d"/>
    <property type="match status" value="1"/>
</dbReference>
<name>A0A1M6EIE2_9FIRM</name>
<keyword evidence="1" id="KW-0255">Endonuclease</keyword>
<proteinExistence type="inferred from homology"/>
<dbReference type="PIRSF" id="PIRSF029950">
    <property type="entry name" value="Cas_CT1134"/>
    <property type="match status" value="1"/>
</dbReference>
<dbReference type="Proteomes" id="UP000324781">
    <property type="component" value="Unassembled WGS sequence"/>
</dbReference>
<dbReference type="InterPro" id="IPR010155">
    <property type="entry name" value="CRISPR-assoc_prot_Cas5d"/>
</dbReference>
<accession>A0A1M6EIE2</accession>
<evidence type="ECO:0000256" key="1">
    <source>
        <dbReference type="PIRNR" id="PIRNR029950"/>
    </source>
</evidence>
<reference evidence="2 3" key="1">
    <citation type="submission" date="2016-11" db="EMBL/GenBank/DDBJ databases">
        <authorList>
            <person name="Varghese N."/>
            <person name="Submissions S."/>
        </authorList>
    </citation>
    <scope>NUCLEOTIDE SEQUENCE [LARGE SCALE GENOMIC DNA]</scope>
    <source>
        <strain evidence="2 3">DSM 19027</strain>
    </source>
</reference>
<dbReference type="GO" id="GO:0016787">
    <property type="term" value="F:hydrolase activity"/>
    <property type="evidence" value="ECO:0007669"/>
    <property type="project" value="UniProtKB-KW"/>
</dbReference>
<dbReference type="Gene3D" id="3.30.70.2660">
    <property type="match status" value="1"/>
</dbReference>
<evidence type="ECO:0000313" key="3">
    <source>
        <dbReference type="Proteomes" id="UP000324781"/>
    </source>
</evidence>
<keyword evidence="1" id="KW-0540">Nuclease</keyword>
<comment type="function">
    <text evidence="1">CRISPR (clustered regularly interspaced short palindromic repeat) is an adaptive immune system that provides protection against mobile genetic elements (viruses, transposable elements and conjugative plasmids). CRISPR clusters contain spacers, sequences complementary to antecedent mobile elements, and target invading nucleic acids. CRISPR clusters are transcribed and processed into CRISPR RNA (crRNA).</text>
</comment>
<keyword evidence="3" id="KW-1185">Reference proteome</keyword>
<dbReference type="InterPro" id="IPR021124">
    <property type="entry name" value="CRISPR-assoc_prot_Cas5"/>
</dbReference>
<dbReference type="GO" id="GO:0003723">
    <property type="term" value="F:RNA binding"/>
    <property type="evidence" value="ECO:0007669"/>
    <property type="project" value="UniProtKB-UniRule"/>
</dbReference>
<dbReference type="EMBL" id="FQZP01000012">
    <property type="protein sequence ID" value="SHI85264.1"/>
    <property type="molecule type" value="Genomic_DNA"/>
</dbReference>
<dbReference type="GO" id="GO:0051607">
    <property type="term" value="P:defense response to virus"/>
    <property type="evidence" value="ECO:0007669"/>
    <property type="project" value="UniProtKB-UniRule"/>
</dbReference>
<organism evidence="2 3">
    <name type="scientific">Thermoclostridium caenicola</name>
    <dbReference type="NCBI Taxonomy" id="659425"/>
    <lineage>
        <taxon>Bacteria</taxon>
        <taxon>Bacillati</taxon>
        <taxon>Bacillota</taxon>
        <taxon>Clostridia</taxon>
        <taxon>Eubacteriales</taxon>
        <taxon>Oscillospiraceae</taxon>
        <taxon>Thermoclostridium</taxon>
    </lineage>
</organism>
<sequence length="215" mass="25044">MSLTLPTYQALKGITESIYFKPTIIWYIDSVRIMKPIKTESKAVRTLKPGGGNDLSYYTYLSDVEYHVKAHFEFNMNRPDLAEDRNENKHYCIAKRCIERGGRRDIFLGARECQAYVEPCEFDEGEGYYDNMGEMDFGLQYHSIVYPDEQSSHEMTVKFWYPKMVNGVINFCRPEECPKERVISKMTPKKFINGRNFTIIDVSEFLDDACGQRGD</sequence>
<dbReference type="GO" id="GO:0004519">
    <property type="term" value="F:endonuclease activity"/>
    <property type="evidence" value="ECO:0007669"/>
    <property type="project" value="UniProtKB-UniRule"/>
</dbReference>